<proteinExistence type="predicted"/>
<evidence type="ECO:0000313" key="1">
    <source>
        <dbReference type="EMBL" id="CAG9622691.1"/>
    </source>
</evidence>
<dbReference type="InterPro" id="IPR010662">
    <property type="entry name" value="RBBP9/YdeN"/>
</dbReference>
<name>A0ABN8AED8_9BACI</name>
<keyword evidence="2" id="KW-1185">Reference proteome</keyword>
<dbReference type="SUPFAM" id="SSF53474">
    <property type="entry name" value="alpha/beta-Hydrolases"/>
    <property type="match status" value="1"/>
</dbReference>
<evidence type="ECO:0000313" key="2">
    <source>
        <dbReference type="Proteomes" id="UP000789833"/>
    </source>
</evidence>
<dbReference type="Pfam" id="PF06821">
    <property type="entry name" value="Ser_hydrolase"/>
    <property type="match status" value="1"/>
</dbReference>
<comment type="caution">
    <text evidence="1">The sequence shown here is derived from an EMBL/GenBank/DDBJ whole genome shotgun (WGS) entry which is preliminary data.</text>
</comment>
<reference evidence="1 2" key="1">
    <citation type="submission" date="2021-10" db="EMBL/GenBank/DDBJ databases">
        <authorList>
            <person name="Criscuolo A."/>
        </authorList>
    </citation>
    <scope>NUCLEOTIDE SEQUENCE [LARGE SCALE GENOMIC DNA]</scope>
    <source>
        <strain evidence="2">CIP 111883</strain>
    </source>
</reference>
<dbReference type="RefSeq" id="WP_230503468.1">
    <property type="nucleotide sequence ID" value="NZ_CAKJTJ010000025.1"/>
</dbReference>
<organism evidence="1 2">
    <name type="scientific">Sutcliffiella rhizosphaerae</name>
    <dbReference type="NCBI Taxonomy" id="2880967"/>
    <lineage>
        <taxon>Bacteria</taxon>
        <taxon>Bacillati</taxon>
        <taxon>Bacillota</taxon>
        <taxon>Bacilli</taxon>
        <taxon>Bacillales</taxon>
        <taxon>Bacillaceae</taxon>
        <taxon>Sutcliffiella</taxon>
    </lineage>
</organism>
<protein>
    <recommendedName>
        <fullName evidence="3">Serine hydrolase family protein</fullName>
    </recommendedName>
</protein>
<dbReference type="InterPro" id="IPR029058">
    <property type="entry name" value="AB_hydrolase_fold"/>
</dbReference>
<accession>A0ABN8AED8</accession>
<dbReference type="Gene3D" id="3.40.50.1820">
    <property type="entry name" value="alpha/beta hydrolase"/>
    <property type="match status" value="1"/>
</dbReference>
<dbReference type="Proteomes" id="UP000789833">
    <property type="component" value="Unassembled WGS sequence"/>
</dbReference>
<sequence>MKKNVLFIHSAGVQGLHQGSSDLITYLKESLGDEYSFICPKMPNLDFMLWEDLLVREFAALDGEVLLISHSLGGSVLVKYLSEKTINCSISGLFLIAAPFWGKDDDWQVNEYILRENFPTTLPHISQVFLYHSRNDKVVPFAHLGHYKQTLPMAKTHILDDDGHYFNNGLPKLVADIKEL</sequence>
<dbReference type="EMBL" id="CAKJTJ010000025">
    <property type="protein sequence ID" value="CAG9622691.1"/>
    <property type="molecule type" value="Genomic_DNA"/>
</dbReference>
<evidence type="ECO:0008006" key="3">
    <source>
        <dbReference type="Google" id="ProtNLM"/>
    </source>
</evidence>
<dbReference type="PANTHER" id="PTHR15394">
    <property type="entry name" value="SERINE HYDROLASE RBBP9"/>
    <property type="match status" value="1"/>
</dbReference>
<gene>
    <name evidence="1" type="ORF">BACCIP111883_03482</name>
</gene>
<dbReference type="PANTHER" id="PTHR15394:SF3">
    <property type="entry name" value="SERINE HYDROLASE RBBP9"/>
    <property type="match status" value="1"/>
</dbReference>